<proteinExistence type="predicted"/>
<dbReference type="RefSeq" id="WP_379157286.1">
    <property type="nucleotide sequence ID" value="NZ_JBHSRJ010000008.1"/>
</dbReference>
<keyword evidence="2" id="KW-0472">Membrane</keyword>
<evidence type="ECO:0000313" key="4">
    <source>
        <dbReference type="Proteomes" id="UP001596135"/>
    </source>
</evidence>
<feature type="region of interest" description="Disordered" evidence="1">
    <location>
        <begin position="142"/>
        <end position="170"/>
    </location>
</feature>
<feature type="transmembrane region" description="Helical" evidence="2">
    <location>
        <begin position="6"/>
        <end position="25"/>
    </location>
</feature>
<keyword evidence="4" id="KW-1185">Reference proteome</keyword>
<name>A0ABW1LP49_9ACTN</name>
<keyword evidence="2" id="KW-1133">Transmembrane helix</keyword>
<evidence type="ECO:0000256" key="2">
    <source>
        <dbReference type="SAM" id="Phobius"/>
    </source>
</evidence>
<dbReference type="EMBL" id="JBHSRJ010000008">
    <property type="protein sequence ID" value="MFC6044957.1"/>
    <property type="molecule type" value="Genomic_DNA"/>
</dbReference>
<evidence type="ECO:0000256" key="1">
    <source>
        <dbReference type="SAM" id="MobiDB-lite"/>
    </source>
</evidence>
<dbReference type="Proteomes" id="UP001596135">
    <property type="component" value="Unassembled WGS sequence"/>
</dbReference>
<comment type="caution">
    <text evidence="3">The sequence shown here is derived from an EMBL/GenBank/DDBJ whole genome shotgun (WGS) entry which is preliminary data.</text>
</comment>
<accession>A0ABW1LP49</accession>
<sequence length="170" mass="18793">MQDWIVPVVAGVLALVALGLAVALLRARSGTARAIAAARAEAQAETAALRDQLAALERRLDRPRATPEASFVITDLGREQQVDQAEAEPAQTIGTALFADLVLRETVVKAASFAHGVRRAFDAETRNRIRFEMKREVKRARKQRKVDTREAVREWQERQRADLPEEGSAA</sequence>
<organism evidence="3 4">
    <name type="scientific">Nocardioides hankookensis</name>
    <dbReference type="NCBI Taxonomy" id="443157"/>
    <lineage>
        <taxon>Bacteria</taxon>
        <taxon>Bacillati</taxon>
        <taxon>Actinomycetota</taxon>
        <taxon>Actinomycetes</taxon>
        <taxon>Propionibacteriales</taxon>
        <taxon>Nocardioidaceae</taxon>
        <taxon>Nocardioides</taxon>
    </lineage>
</organism>
<protein>
    <submittedName>
        <fullName evidence="3">Uncharacterized protein</fullName>
    </submittedName>
</protein>
<keyword evidence="2" id="KW-0812">Transmembrane</keyword>
<feature type="compositionally biased region" description="Basic and acidic residues" evidence="1">
    <location>
        <begin position="145"/>
        <end position="163"/>
    </location>
</feature>
<reference evidence="4" key="1">
    <citation type="journal article" date="2019" name="Int. J. Syst. Evol. Microbiol.">
        <title>The Global Catalogue of Microorganisms (GCM) 10K type strain sequencing project: providing services to taxonomists for standard genome sequencing and annotation.</title>
        <authorList>
            <consortium name="The Broad Institute Genomics Platform"/>
            <consortium name="The Broad Institute Genome Sequencing Center for Infectious Disease"/>
            <person name="Wu L."/>
            <person name="Ma J."/>
        </authorList>
    </citation>
    <scope>NUCLEOTIDE SEQUENCE [LARGE SCALE GENOMIC DNA]</scope>
    <source>
        <strain evidence="4">CCUG 54522</strain>
    </source>
</reference>
<evidence type="ECO:0000313" key="3">
    <source>
        <dbReference type="EMBL" id="MFC6044957.1"/>
    </source>
</evidence>
<gene>
    <name evidence="3" type="ORF">ACFPYL_17840</name>
</gene>